<proteinExistence type="predicted"/>
<organism evidence="1 2">
    <name type="scientific">Fusobacterium necrophorum subsp. funduliforme Fnf 1007</name>
    <dbReference type="NCBI Taxonomy" id="1161424"/>
    <lineage>
        <taxon>Bacteria</taxon>
        <taxon>Fusobacteriati</taxon>
        <taxon>Fusobacteriota</taxon>
        <taxon>Fusobacteriia</taxon>
        <taxon>Fusobacteriales</taxon>
        <taxon>Fusobacteriaceae</taxon>
        <taxon>Fusobacterium</taxon>
    </lineage>
</organism>
<gene>
    <name evidence="1" type="ORF">HMPREF1127_0965</name>
</gene>
<dbReference type="AlphaFoldDB" id="A0AAN4ASS8"/>
<sequence>MIKRLKKFKNINKTRFGKEKEEKMIYKRNVFFSLFFLLKNKN</sequence>
<evidence type="ECO:0000313" key="2">
    <source>
        <dbReference type="Proteomes" id="UP000003120"/>
    </source>
</evidence>
<evidence type="ECO:0000313" key="1">
    <source>
        <dbReference type="EMBL" id="EJU16274.1"/>
    </source>
</evidence>
<protein>
    <submittedName>
        <fullName evidence="1">Uncharacterized protein</fullName>
    </submittedName>
</protein>
<dbReference type="EMBL" id="ALKK01000062">
    <property type="protein sequence ID" value="EJU16274.1"/>
    <property type="molecule type" value="Genomic_DNA"/>
</dbReference>
<reference evidence="1 2" key="1">
    <citation type="submission" date="2012-07" db="EMBL/GenBank/DDBJ databases">
        <authorList>
            <person name="Durkin A.S."/>
            <person name="McCorrison J."/>
            <person name="Torralba M."/>
            <person name="Gillis M."/>
            <person name="Methe B."/>
            <person name="Sutton G."/>
            <person name="Nelson K.E."/>
        </authorList>
    </citation>
    <scope>NUCLEOTIDE SEQUENCE [LARGE SCALE GENOMIC DNA]</scope>
    <source>
        <strain evidence="1 2">Fnf 1007</strain>
    </source>
</reference>
<accession>A0AAN4ASS8</accession>
<name>A0AAN4ASS8_9FUSO</name>
<dbReference type="Proteomes" id="UP000003120">
    <property type="component" value="Unassembled WGS sequence"/>
</dbReference>
<comment type="caution">
    <text evidence="1">The sequence shown here is derived from an EMBL/GenBank/DDBJ whole genome shotgun (WGS) entry which is preliminary data.</text>
</comment>